<dbReference type="PROSITE" id="PS51296">
    <property type="entry name" value="RIESKE"/>
    <property type="match status" value="1"/>
</dbReference>
<dbReference type="EMBL" id="CP009220">
    <property type="protein sequence ID" value="ALC07083.1"/>
    <property type="molecule type" value="Genomic_DNA"/>
</dbReference>
<dbReference type="CDD" id="cd03467">
    <property type="entry name" value="Rieske"/>
    <property type="match status" value="1"/>
</dbReference>
<keyword evidence="2" id="KW-0479">Metal-binding</keyword>
<evidence type="ECO:0000256" key="4">
    <source>
        <dbReference type="ARBA" id="ARBA00023014"/>
    </source>
</evidence>
<dbReference type="Pfam" id="PF00355">
    <property type="entry name" value="Rieske"/>
    <property type="match status" value="1"/>
</dbReference>
<dbReference type="InterPro" id="IPR006311">
    <property type="entry name" value="TAT_signal"/>
</dbReference>
<dbReference type="KEGG" id="cdx:CDES_13780"/>
<dbReference type="GO" id="GO:0046872">
    <property type="term" value="F:metal ion binding"/>
    <property type="evidence" value="ECO:0007669"/>
    <property type="project" value="UniProtKB-KW"/>
</dbReference>
<keyword evidence="5" id="KW-0732">Signal</keyword>
<dbReference type="PROSITE" id="PS51318">
    <property type="entry name" value="TAT"/>
    <property type="match status" value="1"/>
</dbReference>
<dbReference type="GO" id="GO:0016705">
    <property type="term" value="F:oxidoreductase activity, acting on paired donors, with incorporation or reduction of molecular oxygen"/>
    <property type="evidence" value="ECO:0007669"/>
    <property type="project" value="UniProtKB-ARBA"/>
</dbReference>
<organism evidence="7 8">
    <name type="scientific">Corynebacterium deserti GIMN1.010</name>
    <dbReference type="NCBI Taxonomy" id="931089"/>
    <lineage>
        <taxon>Bacteria</taxon>
        <taxon>Bacillati</taxon>
        <taxon>Actinomycetota</taxon>
        <taxon>Actinomycetes</taxon>
        <taxon>Mycobacteriales</taxon>
        <taxon>Corynebacteriaceae</taxon>
        <taxon>Corynebacterium</taxon>
    </lineage>
</organism>
<evidence type="ECO:0000313" key="7">
    <source>
        <dbReference type="EMBL" id="ALC07083.1"/>
    </source>
</evidence>
<dbReference type="Gene3D" id="2.102.10.10">
    <property type="entry name" value="Rieske [2Fe-2S] iron-sulphur domain"/>
    <property type="match status" value="1"/>
</dbReference>
<feature type="chain" id="PRO_5005787662" description="Rieske domain-containing protein" evidence="5">
    <location>
        <begin position="28"/>
        <end position="126"/>
    </location>
</feature>
<dbReference type="SUPFAM" id="SSF50022">
    <property type="entry name" value="ISP domain"/>
    <property type="match status" value="1"/>
</dbReference>
<evidence type="ECO:0000313" key="8">
    <source>
        <dbReference type="Proteomes" id="UP000068067"/>
    </source>
</evidence>
<dbReference type="Proteomes" id="UP000068067">
    <property type="component" value="Chromosome"/>
</dbReference>
<evidence type="ECO:0000259" key="6">
    <source>
        <dbReference type="PROSITE" id="PS51296"/>
    </source>
</evidence>
<evidence type="ECO:0000256" key="3">
    <source>
        <dbReference type="ARBA" id="ARBA00023004"/>
    </source>
</evidence>
<feature type="domain" description="Rieske" evidence="6">
    <location>
        <begin position="34"/>
        <end position="124"/>
    </location>
</feature>
<evidence type="ECO:0000256" key="2">
    <source>
        <dbReference type="ARBA" id="ARBA00022723"/>
    </source>
</evidence>
<dbReference type="GO" id="GO:0051537">
    <property type="term" value="F:2 iron, 2 sulfur cluster binding"/>
    <property type="evidence" value="ECO:0007669"/>
    <property type="project" value="UniProtKB-KW"/>
</dbReference>
<keyword evidence="4" id="KW-0411">Iron-sulfur</keyword>
<feature type="signal peptide" evidence="5">
    <location>
        <begin position="1"/>
        <end position="27"/>
    </location>
</feature>
<dbReference type="AlphaFoldDB" id="A0A0M3QAC9"/>
<keyword evidence="8" id="KW-1185">Reference proteome</keyword>
<reference evidence="7 8" key="1">
    <citation type="submission" date="2014-08" db="EMBL/GenBank/DDBJ databases">
        <title>Complete genome sequence of Corynebacterium deserti GIMN1.010 (=DSM 45689), isolated from desert sand in western China.</title>
        <authorList>
            <person name="Ruckert C."/>
            <person name="Albersmeier A."/>
            <person name="Kalinowski J."/>
        </authorList>
    </citation>
    <scope>NUCLEOTIDE SEQUENCE [LARGE SCALE GENOMIC DNA]</scope>
    <source>
        <strain evidence="7 8">GIMN1.010</strain>
    </source>
</reference>
<dbReference type="GO" id="GO:0004497">
    <property type="term" value="F:monooxygenase activity"/>
    <property type="evidence" value="ECO:0007669"/>
    <property type="project" value="UniProtKB-ARBA"/>
</dbReference>
<protein>
    <recommendedName>
        <fullName evidence="6">Rieske domain-containing protein</fullName>
    </recommendedName>
</protein>
<dbReference type="PATRIC" id="fig|931089.4.peg.2786"/>
<name>A0A0M3QAC9_9CORY</name>
<dbReference type="STRING" id="931089.CDES_13780"/>
<proteinExistence type="predicted"/>
<sequence length="126" mass="12590">MTNQAPSCSRRMFLLGTATTFAGAFLAACGSEPPAEVSASDVPVGSAKVIGSVIIAQPTEGNFVAYSSVCPHAGSRITGVEGDTVICKNHNSVFSIVDGSVISGPAATGLSSANLTQNGDELTASL</sequence>
<evidence type="ECO:0000256" key="1">
    <source>
        <dbReference type="ARBA" id="ARBA00022714"/>
    </source>
</evidence>
<keyword evidence="3" id="KW-0408">Iron</keyword>
<dbReference type="InterPro" id="IPR017941">
    <property type="entry name" value="Rieske_2Fe-2S"/>
</dbReference>
<keyword evidence="1" id="KW-0001">2Fe-2S</keyword>
<accession>A0A0M3QAC9</accession>
<dbReference type="InterPro" id="IPR036922">
    <property type="entry name" value="Rieske_2Fe-2S_sf"/>
</dbReference>
<evidence type="ECO:0000256" key="5">
    <source>
        <dbReference type="SAM" id="SignalP"/>
    </source>
</evidence>
<gene>
    <name evidence="7" type="ORF">CDES_13780</name>
</gene>